<dbReference type="PANTHER" id="PTHR47481:SF22">
    <property type="entry name" value="RETROTRANSPOSON GAG DOMAIN-CONTAINING PROTEIN"/>
    <property type="match status" value="1"/>
</dbReference>
<feature type="compositionally biased region" description="Low complexity" evidence="2">
    <location>
        <begin position="251"/>
        <end position="265"/>
    </location>
</feature>
<sequence length="474" mass="50573">MAITQTTVFLPNILLDESNYPTWLFRLESFLRGQNLFGFVDGSTPCPPQYAIASDGTKSVTNEYVAWKTQDQSIVNMLGQTLSPIAMSCAVGSRSASEMWSNLRLKFAAPNRQNILQLKSTLQGLKKGSDNIETYLDKIKSARDALETVGVFLDDEDIVVTVLRGLPSEFAAIKTVIRAQFVSCSMGELKTLLKAAEVDIENETQAVSLTAMVAQGSPSFSQSSTPTTPPVPSAPVSTPTVSPLVPPGFGPSPSHTTSTTLSPVSQPSYVPISPVPYGYSPFTPFPILDPNLGMTGFFAGRGRGRLGGSGRGFPTAGRGFIGGNYNPTGFTDASTFASQSGNTFSCQLCGKPGHGARTCRTLSQYQPFVQPPFVTNSVAGVECQYCKKKNHTADRCYHIIGFPSHQQQSPPLHPSAMLASSSATPQFWLADSRATNHMTSEVQLLNNVAPYNASDTVQVGNGQGAGKNSLSGTE</sequence>
<dbReference type="GO" id="GO:0003676">
    <property type="term" value="F:nucleic acid binding"/>
    <property type="evidence" value="ECO:0007669"/>
    <property type="project" value="InterPro"/>
</dbReference>
<feature type="compositionally biased region" description="Low complexity" evidence="2">
    <location>
        <begin position="217"/>
        <end position="226"/>
    </location>
</feature>
<dbReference type="InterPro" id="IPR001878">
    <property type="entry name" value="Znf_CCHC"/>
</dbReference>
<dbReference type="PROSITE" id="PS50158">
    <property type="entry name" value="ZF_CCHC"/>
    <property type="match status" value="1"/>
</dbReference>
<feature type="domain" description="CCHC-type" evidence="3">
    <location>
        <begin position="346"/>
        <end position="360"/>
    </location>
</feature>
<dbReference type="SMART" id="SM00343">
    <property type="entry name" value="ZnF_C2HC"/>
    <property type="match status" value="2"/>
</dbReference>
<feature type="compositionally biased region" description="Low complexity" evidence="2">
    <location>
        <begin position="234"/>
        <end position="243"/>
    </location>
</feature>
<dbReference type="SUPFAM" id="SSF57756">
    <property type="entry name" value="Retrovirus zinc finger-like domains"/>
    <property type="match status" value="1"/>
</dbReference>
<proteinExistence type="predicted"/>
<keyword evidence="1" id="KW-0479">Metal-binding</keyword>
<dbReference type="Gramene" id="PRQ41592">
    <property type="protein sequence ID" value="PRQ41592"/>
    <property type="gene ID" value="RchiOBHm_Chr3g0448481"/>
</dbReference>
<protein>
    <submittedName>
        <fullName evidence="4">Putative transcription factor interactor and regulator CCHC(Zn) family</fullName>
    </submittedName>
</protein>
<keyword evidence="1" id="KW-0863">Zinc-finger</keyword>
<evidence type="ECO:0000313" key="4">
    <source>
        <dbReference type="EMBL" id="PRQ41592.1"/>
    </source>
</evidence>
<dbReference type="EMBL" id="PDCK01000041">
    <property type="protein sequence ID" value="PRQ41592.1"/>
    <property type="molecule type" value="Genomic_DNA"/>
</dbReference>
<dbReference type="Gene3D" id="4.10.60.10">
    <property type="entry name" value="Zinc finger, CCHC-type"/>
    <property type="match status" value="1"/>
</dbReference>
<keyword evidence="5" id="KW-1185">Reference proteome</keyword>
<dbReference type="Proteomes" id="UP000238479">
    <property type="component" value="Chromosome 3"/>
</dbReference>
<accession>A0A2P6R585</accession>
<dbReference type="Pfam" id="PF14223">
    <property type="entry name" value="Retrotran_gag_2"/>
    <property type="match status" value="1"/>
</dbReference>
<comment type="caution">
    <text evidence="4">The sequence shown here is derived from an EMBL/GenBank/DDBJ whole genome shotgun (WGS) entry which is preliminary data.</text>
</comment>
<evidence type="ECO:0000313" key="5">
    <source>
        <dbReference type="Proteomes" id="UP000238479"/>
    </source>
</evidence>
<dbReference type="OMA" id="RSASEMW"/>
<dbReference type="GO" id="GO:0008270">
    <property type="term" value="F:zinc ion binding"/>
    <property type="evidence" value="ECO:0007669"/>
    <property type="project" value="UniProtKB-KW"/>
</dbReference>
<name>A0A2P6R585_ROSCH</name>
<dbReference type="PANTHER" id="PTHR47481">
    <property type="match status" value="1"/>
</dbReference>
<dbReference type="InterPro" id="IPR036875">
    <property type="entry name" value="Znf_CCHC_sf"/>
</dbReference>
<reference evidence="4 5" key="1">
    <citation type="journal article" date="2018" name="Nat. Genet.">
        <title>The Rosa genome provides new insights in the design of modern roses.</title>
        <authorList>
            <person name="Bendahmane M."/>
        </authorList>
    </citation>
    <scope>NUCLEOTIDE SEQUENCE [LARGE SCALE GENOMIC DNA]</scope>
    <source>
        <strain evidence="5">cv. Old Blush</strain>
    </source>
</reference>
<gene>
    <name evidence="4" type="ORF">RchiOBHm_Chr3g0448481</name>
</gene>
<dbReference type="AlphaFoldDB" id="A0A2P6R585"/>
<evidence type="ECO:0000256" key="2">
    <source>
        <dbReference type="SAM" id="MobiDB-lite"/>
    </source>
</evidence>
<organism evidence="4 5">
    <name type="scientific">Rosa chinensis</name>
    <name type="common">China rose</name>
    <dbReference type="NCBI Taxonomy" id="74649"/>
    <lineage>
        <taxon>Eukaryota</taxon>
        <taxon>Viridiplantae</taxon>
        <taxon>Streptophyta</taxon>
        <taxon>Embryophyta</taxon>
        <taxon>Tracheophyta</taxon>
        <taxon>Spermatophyta</taxon>
        <taxon>Magnoliopsida</taxon>
        <taxon>eudicotyledons</taxon>
        <taxon>Gunneridae</taxon>
        <taxon>Pentapetalae</taxon>
        <taxon>rosids</taxon>
        <taxon>fabids</taxon>
        <taxon>Rosales</taxon>
        <taxon>Rosaceae</taxon>
        <taxon>Rosoideae</taxon>
        <taxon>Rosoideae incertae sedis</taxon>
        <taxon>Rosa</taxon>
    </lineage>
</organism>
<feature type="region of interest" description="Disordered" evidence="2">
    <location>
        <begin position="217"/>
        <end position="265"/>
    </location>
</feature>
<keyword evidence="1" id="KW-0862">Zinc</keyword>
<evidence type="ECO:0000256" key="1">
    <source>
        <dbReference type="PROSITE-ProRule" id="PRU00047"/>
    </source>
</evidence>
<evidence type="ECO:0000259" key="3">
    <source>
        <dbReference type="PROSITE" id="PS50158"/>
    </source>
</evidence>